<dbReference type="SUPFAM" id="SSF53720">
    <property type="entry name" value="ALDH-like"/>
    <property type="match status" value="1"/>
</dbReference>
<keyword evidence="6" id="KW-1185">Reference proteome</keyword>
<proteinExistence type="inferred from homology"/>
<dbReference type="InterPro" id="IPR016161">
    <property type="entry name" value="Ald_DH/histidinol_DH"/>
</dbReference>
<dbReference type="Proteomes" id="UP001596087">
    <property type="component" value="Unassembled WGS sequence"/>
</dbReference>
<comment type="caution">
    <text evidence="5">The sequence shown here is derived from an EMBL/GenBank/DDBJ whole genome shotgun (WGS) entry which is preliminary data.</text>
</comment>
<accession>A0ABW0BEG6</accession>
<dbReference type="Gene3D" id="3.40.605.10">
    <property type="entry name" value="Aldehyde Dehydrogenase, Chain A, domain 1"/>
    <property type="match status" value="1"/>
</dbReference>
<dbReference type="InterPro" id="IPR016160">
    <property type="entry name" value="Ald_DH_CS_CYS"/>
</dbReference>
<gene>
    <name evidence="5" type="ORF">ACFPGP_01655</name>
</gene>
<dbReference type="InterPro" id="IPR047110">
    <property type="entry name" value="GABD/Sad-like"/>
</dbReference>
<organism evidence="5 6">
    <name type="scientific">Nocardioides taihuensis</name>
    <dbReference type="NCBI Taxonomy" id="1835606"/>
    <lineage>
        <taxon>Bacteria</taxon>
        <taxon>Bacillati</taxon>
        <taxon>Actinomycetota</taxon>
        <taxon>Actinomycetes</taxon>
        <taxon>Propionibacteriales</taxon>
        <taxon>Nocardioidaceae</taxon>
        <taxon>Nocardioides</taxon>
    </lineage>
</organism>
<dbReference type="InterPro" id="IPR016162">
    <property type="entry name" value="Ald_DH_N"/>
</dbReference>
<evidence type="ECO:0000256" key="2">
    <source>
        <dbReference type="ARBA" id="ARBA00022857"/>
    </source>
</evidence>
<evidence type="ECO:0000313" key="5">
    <source>
        <dbReference type="EMBL" id="MFC5175357.1"/>
    </source>
</evidence>
<dbReference type="EMBL" id="JBHSKD010000002">
    <property type="protein sequence ID" value="MFC5175357.1"/>
    <property type="molecule type" value="Genomic_DNA"/>
</dbReference>
<evidence type="ECO:0000256" key="1">
    <source>
        <dbReference type="ARBA" id="ARBA00009986"/>
    </source>
</evidence>
<protein>
    <submittedName>
        <fullName evidence="5">NAD-dependent succinate-semialdehyde dehydrogenase</fullName>
    </submittedName>
</protein>
<dbReference type="Gene3D" id="3.40.309.10">
    <property type="entry name" value="Aldehyde Dehydrogenase, Chain A, domain 2"/>
    <property type="match status" value="1"/>
</dbReference>
<dbReference type="InterPro" id="IPR015590">
    <property type="entry name" value="Aldehyde_DH_dom"/>
</dbReference>
<sequence length="446" mass="47971">MTEYAVRNPATGELVRKYDTATDADIASAIDRAQAAYQEWGRRTSVAERAALVRRVAELHTERTEELADLIVEEMGKPREEAVGEVEFSAAIYEYYADNAEEFLKDEEITLLAGEGTARIHREPVGVLLGIMPWNFPAYQVARFAGPNLCLGNTILLKHAPQCPSSSAFIEQIFTDAGFPDGAYVNIYASNEQAADIIADPRVQGVSVTGSERAGAAVAEVAGRNLKKVVLELGGSDPFLVLGTDDMDATVEAALAARLGNTGQACNAGKRFIVTEDLYDEFVDKFTAGILAAGRAPLSSELAADRLMEQIERAKADGATLVAAEGEREGAHVPSGVLTGVSRDSDTFYQELFGPVAMVFKAKDEAEAIQLANDTPFGLGSYVFTNDPEQAERVAGQIEAGMVFVNLVDADGVELPFGGVKRSGLGRELGRFGIEEFVNRKMIRMG</sequence>
<keyword evidence="2" id="KW-0521">NADP</keyword>
<evidence type="ECO:0000256" key="3">
    <source>
        <dbReference type="ARBA" id="ARBA00023002"/>
    </source>
</evidence>
<dbReference type="PANTHER" id="PTHR43217:SF2">
    <property type="entry name" value="SUCCINATE-SEMIALDEHYDE DEHYDROGENASE [NADP(+)]"/>
    <property type="match status" value="1"/>
</dbReference>
<dbReference type="PANTHER" id="PTHR43217">
    <property type="entry name" value="SUCCINATE SEMIALDEHYDE DEHYDROGENASE [NAD(P)+] SAD"/>
    <property type="match status" value="1"/>
</dbReference>
<dbReference type="RefSeq" id="WP_378585992.1">
    <property type="nucleotide sequence ID" value="NZ_JBHSKD010000002.1"/>
</dbReference>
<name>A0ABW0BEG6_9ACTN</name>
<keyword evidence="3" id="KW-0560">Oxidoreductase</keyword>
<dbReference type="InterPro" id="IPR044148">
    <property type="entry name" value="ALDH_GabD1-like"/>
</dbReference>
<dbReference type="Pfam" id="PF00171">
    <property type="entry name" value="Aldedh"/>
    <property type="match status" value="1"/>
</dbReference>
<reference evidence="6" key="1">
    <citation type="journal article" date="2019" name="Int. J. Syst. Evol. Microbiol.">
        <title>The Global Catalogue of Microorganisms (GCM) 10K type strain sequencing project: providing services to taxonomists for standard genome sequencing and annotation.</title>
        <authorList>
            <consortium name="The Broad Institute Genomics Platform"/>
            <consortium name="The Broad Institute Genome Sequencing Center for Infectious Disease"/>
            <person name="Wu L."/>
            <person name="Ma J."/>
        </authorList>
    </citation>
    <scope>NUCLEOTIDE SEQUENCE [LARGE SCALE GENOMIC DNA]</scope>
    <source>
        <strain evidence="6">DFY41</strain>
    </source>
</reference>
<feature type="domain" description="Aldehyde dehydrogenase" evidence="4">
    <location>
        <begin position="3"/>
        <end position="443"/>
    </location>
</feature>
<dbReference type="PROSITE" id="PS00070">
    <property type="entry name" value="ALDEHYDE_DEHYDR_CYS"/>
    <property type="match status" value="1"/>
</dbReference>
<dbReference type="InterPro" id="IPR016163">
    <property type="entry name" value="Ald_DH_C"/>
</dbReference>
<evidence type="ECO:0000313" key="6">
    <source>
        <dbReference type="Proteomes" id="UP001596087"/>
    </source>
</evidence>
<comment type="similarity">
    <text evidence="1">Belongs to the aldehyde dehydrogenase family.</text>
</comment>
<dbReference type="CDD" id="cd07100">
    <property type="entry name" value="ALDH_SSADH1_GabD1"/>
    <property type="match status" value="1"/>
</dbReference>
<evidence type="ECO:0000259" key="4">
    <source>
        <dbReference type="Pfam" id="PF00171"/>
    </source>
</evidence>